<keyword evidence="2" id="KW-1185">Reference proteome</keyword>
<evidence type="ECO:0000313" key="1">
    <source>
        <dbReference type="EMBL" id="WHY88735.1"/>
    </source>
</evidence>
<dbReference type="EMBL" id="CP126114">
    <property type="protein sequence ID" value="WHY88735.1"/>
    <property type="molecule type" value="Genomic_DNA"/>
</dbReference>
<protein>
    <submittedName>
        <fullName evidence="1">Uncharacterized protein</fullName>
    </submittedName>
</protein>
<sequence length="59" mass="6584">MECKHIPICISALFAEILHYLTNVFLKKNHLLELSEANGSSTFEKDYLGVIGFTIIAGE</sequence>
<dbReference type="AlphaFoldDB" id="A0AA95MVB8"/>
<organism evidence="1 2">
    <name type="scientific">Neobacillus novalis</name>
    <dbReference type="NCBI Taxonomy" id="220687"/>
    <lineage>
        <taxon>Bacteria</taxon>
        <taxon>Bacillati</taxon>
        <taxon>Bacillota</taxon>
        <taxon>Bacilli</taxon>
        <taxon>Bacillales</taxon>
        <taxon>Bacillaceae</taxon>
        <taxon>Neobacillus</taxon>
    </lineage>
</organism>
<dbReference type="Proteomes" id="UP001178288">
    <property type="component" value="Chromosome"/>
</dbReference>
<dbReference type="RefSeq" id="WP_283935924.1">
    <property type="nucleotide sequence ID" value="NZ_CP126114.1"/>
</dbReference>
<reference evidence="1" key="1">
    <citation type="submission" date="2023-05" db="EMBL/GenBank/DDBJ databases">
        <title>Comparative genomics of Bacillaceae isolates and their secondary metabolite potential.</title>
        <authorList>
            <person name="Song L."/>
            <person name="Nielsen L.J."/>
            <person name="Mohite O."/>
            <person name="Xu X."/>
            <person name="Weber T."/>
            <person name="Kovacs A.T."/>
        </authorList>
    </citation>
    <scope>NUCLEOTIDE SEQUENCE</scope>
    <source>
        <strain evidence="1">XLM17</strain>
    </source>
</reference>
<gene>
    <name evidence="1" type="ORF">QNH39_13245</name>
</gene>
<dbReference type="KEGG" id="nnv:QNH39_13245"/>
<name>A0AA95MVB8_9BACI</name>
<accession>A0AA95MVB8</accession>
<proteinExistence type="predicted"/>
<evidence type="ECO:0000313" key="2">
    <source>
        <dbReference type="Proteomes" id="UP001178288"/>
    </source>
</evidence>